<dbReference type="AlphaFoldDB" id="A0A1E5W158"/>
<sequence>MADLRRGNLGVLPQASLVLKNLCGERALSRRGLDVLELSDKMHKLKDKFTRTAGKVANGGKPPCREWDKVIYEMSQDVWPDLSADAGAAYQAAKAARLCKRVLAAVPVSNMHR</sequence>
<organism evidence="1 2">
    <name type="scientific">Dichanthelium oligosanthes</name>
    <dbReference type="NCBI Taxonomy" id="888268"/>
    <lineage>
        <taxon>Eukaryota</taxon>
        <taxon>Viridiplantae</taxon>
        <taxon>Streptophyta</taxon>
        <taxon>Embryophyta</taxon>
        <taxon>Tracheophyta</taxon>
        <taxon>Spermatophyta</taxon>
        <taxon>Magnoliopsida</taxon>
        <taxon>Liliopsida</taxon>
        <taxon>Poales</taxon>
        <taxon>Poaceae</taxon>
        <taxon>PACMAD clade</taxon>
        <taxon>Panicoideae</taxon>
        <taxon>Panicodae</taxon>
        <taxon>Paniceae</taxon>
        <taxon>Dichantheliinae</taxon>
        <taxon>Dichanthelium</taxon>
    </lineage>
</organism>
<reference evidence="1 2" key="1">
    <citation type="submission" date="2016-09" db="EMBL/GenBank/DDBJ databases">
        <title>The draft genome of Dichanthelium oligosanthes: A C3 panicoid grass species.</title>
        <authorList>
            <person name="Studer A.J."/>
            <person name="Schnable J.C."/>
            <person name="Brutnell T.P."/>
        </authorList>
    </citation>
    <scope>NUCLEOTIDE SEQUENCE [LARGE SCALE GENOMIC DNA]</scope>
    <source>
        <strain evidence="2">cv. Kellogg 1175</strain>
        <tissue evidence="1">Leaf</tissue>
    </source>
</reference>
<evidence type="ECO:0000313" key="1">
    <source>
        <dbReference type="EMBL" id="OEL31068.1"/>
    </source>
</evidence>
<dbReference type="Proteomes" id="UP000095767">
    <property type="component" value="Unassembled WGS sequence"/>
</dbReference>
<name>A0A1E5W158_9POAL</name>
<evidence type="ECO:0000313" key="2">
    <source>
        <dbReference type="Proteomes" id="UP000095767"/>
    </source>
</evidence>
<dbReference type="EMBL" id="LWDX02024260">
    <property type="protein sequence ID" value="OEL31068.1"/>
    <property type="molecule type" value="Genomic_DNA"/>
</dbReference>
<accession>A0A1E5W158</accession>
<protein>
    <submittedName>
        <fullName evidence="1">Uncharacterized protein</fullName>
    </submittedName>
</protein>
<keyword evidence="2" id="KW-1185">Reference proteome</keyword>
<dbReference type="OrthoDB" id="696952at2759"/>
<comment type="caution">
    <text evidence="1">The sequence shown here is derived from an EMBL/GenBank/DDBJ whole genome shotgun (WGS) entry which is preliminary data.</text>
</comment>
<gene>
    <name evidence="1" type="ORF">BAE44_0007913</name>
</gene>
<proteinExistence type="predicted"/>